<dbReference type="GO" id="GO:0046872">
    <property type="term" value="F:metal ion binding"/>
    <property type="evidence" value="ECO:0007669"/>
    <property type="project" value="UniProtKB-KW"/>
</dbReference>
<dbReference type="AlphaFoldDB" id="A0A452HJP5"/>
<dbReference type="GO" id="GO:0005737">
    <property type="term" value="C:cytoplasm"/>
    <property type="evidence" value="ECO:0007669"/>
    <property type="project" value="InterPro"/>
</dbReference>
<organism evidence="9 10">
    <name type="scientific">Gopherus agassizii</name>
    <name type="common">Agassiz's desert tortoise</name>
    <dbReference type="NCBI Taxonomy" id="38772"/>
    <lineage>
        <taxon>Eukaryota</taxon>
        <taxon>Metazoa</taxon>
        <taxon>Chordata</taxon>
        <taxon>Craniata</taxon>
        <taxon>Vertebrata</taxon>
        <taxon>Euteleostomi</taxon>
        <taxon>Archelosauria</taxon>
        <taxon>Testudinata</taxon>
        <taxon>Testudines</taxon>
        <taxon>Cryptodira</taxon>
        <taxon>Durocryptodira</taxon>
        <taxon>Testudinoidea</taxon>
        <taxon>Testudinidae</taxon>
        <taxon>Gopherus</taxon>
    </lineage>
</organism>
<dbReference type="InterPro" id="IPR029063">
    <property type="entry name" value="SAM-dependent_MTases_sf"/>
</dbReference>
<proteinExistence type="predicted"/>
<dbReference type="PANTHER" id="PTHR13273">
    <property type="entry name" value="ANAMORSIN"/>
    <property type="match status" value="1"/>
</dbReference>
<keyword evidence="6" id="KW-0411">Iron-sulfur</keyword>
<reference evidence="10" key="1">
    <citation type="journal article" date="2017" name="PLoS ONE">
        <title>The Agassiz's desert tortoise genome provides a resource for the conservation of a threatened species.</title>
        <authorList>
            <person name="Tollis M."/>
            <person name="DeNardo D.F."/>
            <person name="Cornelius J.A."/>
            <person name="Dolby G.A."/>
            <person name="Edwards T."/>
            <person name="Henen B.T."/>
            <person name="Karl A.E."/>
            <person name="Murphy R.W."/>
            <person name="Kusumi K."/>
        </authorList>
    </citation>
    <scope>NUCLEOTIDE SEQUENCE [LARGE SCALE GENOMIC DNA]</scope>
</reference>
<dbReference type="InterPro" id="IPR007785">
    <property type="entry name" value="Anamorsin"/>
</dbReference>
<dbReference type="InterPro" id="IPR049011">
    <property type="entry name" value="Anamorsin_N_metazoan"/>
</dbReference>
<keyword evidence="4" id="KW-0479">Metal-binding</keyword>
<evidence type="ECO:0000259" key="8">
    <source>
        <dbReference type="Pfam" id="PF20922"/>
    </source>
</evidence>
<keyword evidence="2" id="KW-0963">Cytoplasm</keyword>
<dbReference type="CDD" id="cd02440">
    <property type="entry name" value="AdoMet_MTases"/>
    <property type="match status" value="1"/>
</dbReference>
<evidence type="ECO:0000256" key="4">
    <source>
        <dbReference type="ARBA" id="ARBA00022723"/>
    </source>
</evidence>
<name>A0A452HJP5_9SAUR</name>
<evidence type="ECO:0000256" key="3">
    <source>
        <dbReference type="ARBA" id="ARBA00022714"/>
    </source>
</evidence>
<keyword evidence="3" id="KW-0001">2Fe-2S</keyword>
<evidence type="ECO:0000313" key="9">
    <source>
        <dbReference type="Ensembl" id="ENSGAGP00000015135.1"/>
    </source>
</evidence>
<dbReference type="PANTHER" id="PTHR13273:SF14">
    <property type="entry name" value="ANAMORSIN"/>
    <property type="match status" value="1"/>
</dbReference>
<evidence type="ECO:0000256" key="2">
    <source>
        <dbReference type="ARBA" id="ARBA00022490"/>
    </source>
</evidence>
<dbReference type="Proteomes" id="UP000291020">
    <property type="component" value="Unassembled WGS sequence"/>
</dbReference>
<evidence type="ECO:0000313" key="10">
    <source>
        <dbReference type="Proteomes" id="UP000291020"/>
    </source>
</evidence>
<keyword evidence="10" id="KW-1185">Reference proteome</keyword>
<keyword evidence="5" id="KW-0408">Iron</keyword>
<dbReference type="Pfam" id="PF20922">
    <property type="entry name" value="Anamorsin_N"/>
    <property type="match status" value="1"/>
</dbReference>
<keyword evidence="7" id="KW-0496">Mitochondrion</keyword>
<dbReference type="STRING" id="38772.ENSGAGP00000015135"/>
<dbReference type="FunFam" id="3.40.50.150:FF:000085">
    <property type="entry name" value="Anamorsin homolog"/>
    <property type="match status" value="1"/>
</dbReference>
<reference evidence="9" key="3">
    <citation type="submission" date="2025-09" db="UniProtKB">
        <authorList>
            <consortium name="Ensembl"/>
        </authorList>
    </citation>
    <scope>IDENTIFICATION</scope>
</reference>
<dbReference type="GO" id="GO:0051537">
    <property type="term" value="F:2 iron, 2 sulfur cluster binding"/>
    <property type="evidence" value="ECO:0007669"/>
    <property type="project" value="UniProtKB-KW"/>
</dbReference>
<protein>
    <recommendedName>
        <fullName evidence="8">Anamorsin N-terminal domain-containing protein</fullName>
    </recommendedName>
</protein>
<keyword evidence="1" id="KW-0004">4Fe-4S</keyword>
<feature type="domain" description="Anamorsin N-terminal" evidence="8">
    <location>
        <begin position="9"/>
        <end position="105"/>
    </location>
</feature>
<sequence length="147" mass="15851">MAEYGISAGQHVAVIWDSSSPVEGLKNMVAKIQALVGPESRVSVENIDQLSHSAHAKSSFDVVLSGMVPGSMTLHSAEVLAEIARILKPGGCVLLKEPVAAQIGKSKSDMFLPLDLRQPNILSWRIRPKLKGQDEWDHLLLCSTTGL</sequence>
<evidence type="ECO:0000256" key="1">
    <source>
        <dbReference type="ARBA" id="ARBA00022485"/>
    </source>
</evidence>
<dbReference type="Gene3D" id="3.40.50.150">
    <property type="entry name" value="Vaccinia Virus protein VP39"/>
    <property type="match status" value="1"/>
</dbReference>
<dbReference type="Ensembl" id="ENSGAGT00000017291.1">
    <property type="protein sequence ID" value="ENSGAGP00000015135.1"/>
    <property type="gene ID" value="ENSGAGG00000011427.1"/>
</dbReference>
<accession>A0A452HJP5</accession>
<dbReference type="GO" id="GO:0051539">
    <property type="term" value="F:4 iron, 4 sulfur cluster binding"/>
    <property type="evidence" value="ECO:0007669"/>
    <property type="project" value="UniProtKB-KW"/>
</dbReference>
<evidence type="ECO:0000256" key="6">
    <source>
        <dbReference type="ARBA" id="ARBA00023014"/>
    </source>
</evidence>
<dbReference type="SUPFAM" id="SSF53335">
    <property type="entry name" value="S-adenosyl-L-methionine-dependent methyltransferases"/>
    <property type="match status" value="1"/>
</dbReference>
<evidence type="ECO:0000256" key="7">
    <source>
        <dbReference type="ARBA" id="ARBA00023128"/>
    </source>
</evidence>
<reference evidence="9" key="2">
    <citation type="submission" date="2025-08" db="UniProtKB">
        <authorList>
            <consortium name="Ensembl"/>
        </authorList>
    </citation>
    <scope>IDENTIFICATION</scope>
</reference>
<evidence type="ECO:0000256" key="5">
    <source>
        <dbReference type="ARBA" id="ARBA00023004"/>
    </source>
</evidence>
<dbReference type="GO" id="GO:0016226">
    <property type="term" value="P:iron-sulfur cluster assembly"/>
    <property type="evidence" value="ECO:0007669"/>
    <property type="project" value="InterPro"/>
</dbReference>